<dbReference type="SUPFAM" id="SSF56645">
    <property type="entry name" value="Acyl-CoA dehydrogenase NM domain-like"/>
    <property type="match status" value="1"/>
</dbReference>
<dbReference type="InterPro" id="IPR037069">
    <property type="entry name" value="AcylCoA_DH/ox_N_sf"/>
</dbReference>
<dbReference type="PANTHER" id="PTHR43831">
    <property type="entry name" value="ISOBUTYRYL-COA DEHYDROGENASE"/>
    <property type="match status" value="1"/>
</dbReference>
<dbReference type="InterPro" id="IPR013786">
    <property type="entry name" value="AcylCoA_DH/ox_N"/>
</dbReference>
<dbReference type="InterPro" id="IPR046373">
    <property type="entry name" value="Acyl-CoA_Oxase/DH_mid-dom_sf"/>
</dbReference>
<name>A0A919DZE8_9ACTN</name>
<organism evidence="2 3">
    <name type="scientific">Streptomyces spiralis</name>
    <dbReference type="NCBI Taxonomy" id="66376"/>
    <lineage>
        <taxon>Bacteria</taxon>
        <taxon>Bacillati</taxon>
        <taxon>Actinomycetota</taxon>
        <taxon>Actinomycetes</taxon>
        <taxon>Kitasatosporales</taxon>
        <taxon>Streptomycetaceae</taxon>
        <taxon>Streptomyces</taxon>
    </lineage>
</organism>
<dbReference type="GO" id="GO:0016627">
    <property type="term" value="F:oxidoreductase activity, acting on the CH-CH group of donors"/>
    <property type="evidence" value="ECO:0007669"/>
    <property type="project" value="InterPro"/>
</dbReference>
<keyword evidence="3" id="KW-1185">Reference proteome</keyword>
<gene>
    <name evidence="2" type="ORF">GCM10014715_58620</name>
</gene>
<comment type="caution">
    <text evidence="2">The sequence shown here is derived from an EMBL/GenBank/DDBJ whole genome shotgun (WGS) entry which is preliminary data.</text>
</comment>
<dbReference type="EMBL" id="BNBC01000032">
    <property type="protein sequence ID" value="GHE94585.1"/>
    <property type="molecule type" value="Genomic_DNA"/>
</dbReference>
<proteinExistence type="predicted"/>
<evidence type="ECO:0000313" key="2">
    <source>
        <dbReference type="EMBL" id="GHE94585.1"/>
    </source>
</evidence>
<evidence type="ECO:0000313" key="3">
    <source>
        <dbReference type="Proteomes" id="UP000641386"/>
    </source>
</evidence>
<evidence type="ECO:0000259" key="1">
    <source>
        <dbReference type="Pfam" id="PF02771"/>
    </source>
</evidence>
<dbReference type="PANTHER" id="PTHR43831:SF1">
    <property type="entry name" value="ISOBUTYRYL-COA DEHYDROGENASE, MITOCHONDRIAL"/>
    <property type="match status" value="1"/>
</dbReference>
<dbReference type="AlphaFoldDB" id="A0A919DZE8"/>
<protein>
    <recommendedName>
        <fullName evidence="1">Acyl-CoA dehydrogenase/oxidase N-terminal domain-containing protein</fullName>
    </recommendedName>
</protein>
<dbReference type="InterPro" id="IPR052547">
    <property type="entry name" value="Mito_Isobutyryl-CoADH"/>
</dbReference>
<reference evidence="2" key="1">
    <citation type="journal article" date="2014" name="Int. J. Syst. Evol. Microbiol.">
        <title>Complete genome sequence of Corynebacterium casei LMG S-19264T (=DSM 44701T), isolated from a smear-ripened cheese.</title>
        <authorList>
            <consortium name="US DOE Joint Genome Institute (JGI-PGF)"/>
            <person name="Walter F."/>
            <person name="Albersmeier A."/>
            <person name="Kalinowski J."/>
            <person name="Ruckert C."/>
        </authorList>
    </citation>
    <scope>NUCLEOTIDE SEQUENCE</scope>
    <source>
        <strain evidence="2">JCM 3302</strain>
    </source>
</reference>
<dbReference type="Pfam" id="PF02771">
    <property type="entry name" value="Acyl-CoA_dh_N"/>
    <property type="match status" value="1"/>
</dbReference>
<feature type="domain" description="Acyl-CoA dehydrogenase/oxidase N-terminal" evidence="1">
    <location>
        <begin position="4"/>
        <end position="100"/>
    </location>
</feature>
<dbReference type="Gene3D" id="2.40.110.10">
    <property type="entry name" value="Butyryl-CoA Dehydrogenase, subunit A, domain 2"/>
    <property type="match status" value="1"/>
</dbReference>
<sequence>MSYRSALASVLSGAIASSAEQTSLSARFPRASVAALSEAGLLGLTVRADLGGGGLGLNEAAEVVTRVSRLCPATGAVLRSHYAAVAFIEEYGSPWVRRKVAAGHHLSTLALADADADGDEGGPRGAGIRATAIRRAGDVVALHACKRDVVAAGEADSYIWSSPPVAGGGAGQTLWLVPADAPGLHVPARPSGAGPRGSGAAAVYADPVLVPADAMLAQDDGGLDGVLSTVRAWLAALPAADTEPAMAEAVG</sequence>
<dbReference type="GO" id="GO:0050660">
    <property type="term" value="F:flavin adenine dinucleotide binding"/>
    <property type="evidence" value="ECO:0007669"/>
    <property type="project" value="InterPro"/>
</dbReference>
<dbReference type="InterPro" id="IPR009100">
    <property type="entry name" value="AcylCoA_DH/oxidase_NM_dom_sf"/>
</dbReference>
<accession>A0A919DZE8</accession>
<reference evidence="2" key="2">
    <citation type="submission" date="2020-09" db="EMBL/GenBank/DDBJ databases">
        <authorList>
            <person name="Sun Q."/>
            <person name="Ohkuma M."/>
        </authorList>
    </citation>
    <scope>NUCLEOTIDE SEQUENCE</scope>
    <source>
        <strain evidence="2">JCM 3302</strain>
    </source>
</reference>
<dbReference type="Proteomes" id="UP000641386">
    <property type="component" value="Unassembled WGS sequence"/>
</dbReference>
<dbReference type="RefSeq" id="WP_189904989.1">
    <property type="nucleotide sequence ID" value="NZ_BNBC01000032.1"/>
</dbReference>
<dbReference type="Gene3D" id="1.10.540.10">
    <property type="entry name" value="Acyl-CoA dehydrogenase/oxidase, N-terminal domain"/>
    <property type="match status" value="1"/>
</dbReference>